<dbReference type="EMBL" id="CP095474">
    <property type="protein sequence ID" value="URN16178.1"/>
    <property type="molecule type" value="Genomic_DNA"/>
</dbReference>
<dbReference type="Gene3D" id="2.60.120.10">
    <property type="entry name" value="Jelly Rolls"/>
    <property type="match status" value="1"/>
</dbReference>
<dbReference type="Pfam" id="PF07883">
    <property type="entry name" value="Cupin_2"/>
    <property type="match status" value="1"/>
</dbReference>
<feature type="domain" description="Cupin type-2" evidence="2">
    <location>
        <begin position="65"/>
        <end position="130"/>
    </location>
</feature>
<proteinExistence type="predicted"/>
<evidence type="ECO:0000313" key="4">
    <source>
        <dbReference type="Proteomes" id="UP001056383"/>
    </source>
</evidence>
<feature type="chain" id="PRO_5045661192" evidence="1">
    <location>
        <begin position="31"/>
        <end position="154"/>
    </location>
</feature>
<dbReference type="RefSeq" id="WP_010472419.1">
    <property type="nucleotide sequence ID" value="NZ_CP095474.1"/>
</dbReference>
<protein>
    <submittedName>
        <fullName evidence="3">Cupin domain-containing protein</fullName>
    </submittedName>
</protein>
<feature type="signal peptide" evidence="1">
    <location>
        <begin position="1"/>
        <end position="30"/>
    </location>
</feature>
<dbReference type="Proteomes" id="UP001056383">
    <property type="component" value="Chromosome"/>
</dbReference>
<evidence type="ECO:0000313" key="3">
    <source>
        <dbReference type="EMBL" id="URN16178.1"/>
    </source>
</evidence>
<dbReference type="InterPro" id="IPR013096">
    <property type="entry name" value="Cupin_2"/>
</dbReference>
<organism evidence="3 4">
    <name type="scientific">Streptomyces sudanensis</name>
    <dbReference type="NCBI Taxonomy" id="436397"/>
    <lineage>
        <taxon>Bacteria</taxon>
        <taxon>Bacillati</taxon>
        <taxon>Actinomycetota</taxon>
        <taxon>Actinomycetes</taxon>
        <taxon>Kitasatosporales</taxon>
        <taxon>Streptomycetaceae</taxon>
        <taxon>Streptomyces</taxon>
    </lineage>
</organism>
<dbReference type="SUPFAM" id="SSF51182">
    <property type="entry name" value="RmlC-like cupins"/>
    <property type="match status" value="1"/>
</dbReference>
<evidence type="ECO:0000259" key="2">
    <source>
        <dbReference type="Pfam" id="PF07883"/>
    </source>
</evidence>
<sequence>MKLINLSGKSKVLSTVVAAGVLAVGGVATASPAHDLTAVTTAEGKFVKPHNLRVNNVTDVVEQTLTIQPGGDTGWHVHPGLVVLTVQKGTIVRKSADCNVEVFPAGTSFIKQGDLPLNGVNEGTEPVELHLTYLKPTGTPLRYEREAPKHCNFD</sequence>
<dbReference type="InterPro" id="IPR014710">
    <property type="entry name" value="RmlC-like_jellyroll"/>
</dbReference>
<name>A0ABY4TEG2_9ACTN</name>
<evidence type="ECO:0000256" key="1">
    <source>
        <dbReference type="SAM" id="SignalP"/>
    </source>
</evidence>
<reference evidence="3" key="1">
    <citation type="submission" date="2022-04" db="EMBL/GenBank/DDBJ databases">
        <title>Systematic whole-genome sequencing reveals an unexpected diversity among actinomycetoma pathogens and provides insights into their antibacterial susceptibilities.</title>
        <authorList>
            <person name="Watson A.K."/>
            <person name="Kepplinger B."/>
            <person name="Bakhiet S.M."/>
            <person name="Mhmoud N.A."/>
            <person name="Chapman J."/>
            <person name="Allenby N."/>
            <person name="Mickiewicz K."/>
            <person name="Goodfellow M."/>
            <person name="Fahal A.H."/>
            <person name="Errington J."/>
        </authorList>
    </citation>
    <scope>NUCLEOTIDE SEQUENCE</scope>
    <source>
        <strain evidence="3">SD 504</strain>
    </source>
</reference>
<keyword evidence="1" id="KW-0732">Signal</keyword>
<keyword evidence="4" id="KW-1185">Reference proteome</keyword>
<accession>A0ABY4TEG2</accession>
<dbReference type="InterPro" id="IPR011051">
    <property type="entry name" value="RmlC_Cupin_sf"/>
</dbReference>
<gene>
    <name evidence="3" type="ORF">MW084_09700</name>
</gene>